<accession>A0A0M3I0L2</accession>
<protein>
    <submittedName>
        <fullName evidence="2">TLDc domain-containing protein</fullName>
    </submittedName>
</protein>
<dbReference type="AlphaFoldDB" id="A0A0M3I0L2"/>
<evidence type="ECO:0000313" key="2">
    <source>
        <dbReference type="WBParaSite" id="ALUE_0000968301-mRNA-1"/>
    </source>
</evidence>
<sequence>MKPFRTFNQTNHSYLKTTKERIIMCGVFEDTHVCHHHELTNDHTQVTLMQEDGSSMLFCVASFGTRNGLVGGGGANDGMCFSNCARLFNFHLLHPVAFNMARPRRAPFGATPCIGLVLPSQIVIIYCTFKSQRISRVPGDGVYVYTIQENRTPCLEDLTLPRERSCSSQAVHEKHSEIIADMAPVAKSEKQEEMHTSQLPSANEAPNLIIPQLAVCSNMNIS</sequence>
<reference evidence="2" key="1">
    <citation type="submission" date="2017-02" db="UniProtKB">
        <authorList>
            <consortium name="WormBaseParasite"/>
        </authorList>
    </citation>
    <scope>IDENTIFICATION</scope>
</reference>
<dbReference type="WBParaSite" id="ALUE_0000968301-mRNA-1">
    <property type="protein sequence ID" value="ALUE_0000968301-mRNA-1"/>
    <property type="gene ID" value="ALUE_0000968301"/>
</dbReference>
<keyword evidence="1" id="KW-1185">Reference proteome</keyword>
<organism evidence="1 2">
    <name type="scientific">Ascaris lumbricoides</name>
    <name type="common">Giant roundworm</name>
    <dbReference type="NCBI Taxonomy" id="6252"/>
    <lineage>
        <taxon>Eukaryota</taxon>
        <taxon>Metazoa</taxon>
        <taxon>Ecdysozoa</taxon>
        <taxon>Nematoda</taxon>
        <taxon>Chromadorea</taxon>
        <taxon>Rhabditida</taxon>
        <taxon>Spirurina</taxon>
        <taxon>Ascaridomorpha</taxon>
        <taxon>Ascaridoidea</taxon>
        <taxon>Ascarididae</taxon>
        <taxon>Ascaris</taxon>
    </lineage>
</organism>
<name>A0A0M3I0L2_ASCLU</name>
<proteinExistence type="predicted"/>
<dbReference type="Proteomes" id="UP000036681">
    <property type="component" value="Unplaced"/>
</dbReference>
<evidence type="ECO:0000313" key="1">
    <source>
        <dbReference type="Proteomes" id="UP000036681"/>
    </source>
</evidence>